<feature type="compositionally biased region" description="Low complexity" evidence="7">
    <location>
        <begin position="24"/>
        <end position="43"/>
    </location>
</feature>
<dbReference type="GO" id="GO:0007064">
    <property type="term" value="P:mitotic sister chromatid cohesion"/>
    <property type="evidence" value="ECO:0007669"/>
    <property type="project" value="InterPro"/>
</dbReference>
<dbReference type="PANTHER" id="PTHR28605">
    <property type="entry name" value="CTF8, CHROMOSOME TRANSMISSION FIDELITY FACTOR 8 HOMOLOG (S. CEREVISIAE)"/>
    <property type="match status" value="1"/>
</dbReference>
<feature type="region of interest" description="Disordered" evidence="7">
    <location>
        <begin position="1"/>
        <end position="47"/>
    </location>
</feature>
<keyword evidence="5" id="KW-0131">Cell cycle</keyword>
<dbReference type="EMBL" id="KZ819327">
    <property type="protein sequence ID" value="PWN20608.1"/>
    <property type="molecule type" value="Genomic_DNA"/>
</dbReference>
<evidence type="ECO:0000256" key="5">
    <source>
        <dbReference type="ARBA" id="ARBA00023306"/>
    </source>
</evidence>
<evidence type="ECO:0000256" key="3">
    <source>
        <dbReference type="ARBA" id="ARBA00023125"/>
    </source>
</evidence>
<dbReference type="Pfam" id="PF09696">
    <property type="entry name" value="Ctf8"/>
    <property type="match status" value="1"/>
</dbReference>
<dbReference type="GO" id="GO:0031390">
    <property type="term" value="C:Ctf18 RFC-like complex"/>
    <property type="evidence" value="ECO:0007669"/>
    <property type="project" value="InterPro"/>
</dbReference>
<feature type="region of interest" description="Disordered" evidence="7">
    <location>
        <begin position="73"/>
        <end position="100"/>
    </location>
</feature>
<feature type="compositionally biased region" description="Low complexity" evidence="7">
    <location>
        <begin position="211"/>
        <end position="222"/>
    </location>
</feature>
<feature type="compositionally biased region" description="Acidic residues" evidence="7">
    <location>
        <begin position="171"/>
        <end position="182"/>
    </location>
</feature>
<reference evidence="8 9" key="1">
    <citation type="journal article" date="2018" name="Mol. Biol. Evol.">
        <title>Broad Genomic Sampling Reveals a Smut Pathogenic Ancestry of the Fungal Clade Ustilaginomycotina.</title>
        <authorList>
            <person name="Kijpornyongpan T."/>
            <person name="Mondo S.J."/>
            <person name="Barry K."/>
            <person name="Sandor L."/>
            <person name="Lee J."/>
            <person name="Lipzen A."/>
            <person name="Pangilinan J."/>
            <person name="LaButti K."/>
            <person name="Hainaut M."/>
            <person name="Henrissat B."/>
            <person name="Grigoriev I.V."/>
            <person name="Spatafora J.W."/>
            <person name="Aime M.C."/>
        </authorList>
    </citation>
    <scope>NUCLEOTIDE SEQUENCE [LARGE SCALE GENOMIC DNA]</scope>
    <source>
        <strain evidence="8 9">MCA 4718</strain>
    </source>
</reference>
<comment type="similarity">
    <text evidence="6">Belongs to the CTF8 family.</text>
</comment>
<sequence>MRINLYLTPSNPPASPVSLLGEPASSSSSSSASSVATSSRSSAPKPLLALCPNGELVLIELQGSLEMEGLDSDLSSASASAEGSASGGGQVVGEFSWGEGKEDKPTLLLSHHRLEGKLITLGRPLAVLEKRRRKVVRAGQDKEEEEAEGRATLLPSSPDLKMTTVAAENPLLEDSDDDEEGADAQGRGRSISPTVQRMKRDHALDPDHNQGSSSSTSLGPLSKKPKIDSFNSASTQTPSRPTSKAPPPPTSSPSSTPQAPMRGSALDFSSPQPPSSPPLPASRARAARVGMGMSSPLQERVGPNDQEEGEREGEADGRTPTTKSKSKTAIQATGEETPTQRGKQSAIPGGARKRQTSTYYDVVCIVRKKVLFSKRPEPVVHGLGAAAKK</sequence>
<evidence type="ECO:0000256" key="4">
    <source>
        <dbReference type="ARBA" id="ARBA00023242"/>
    </source>
</evidence>
<evidence type="ECO:0000313" key="8">
    <source>
        <dbReference type="EMBL" id="PWN20608.1"/>
    </source>
</evidence>
<dbReference type="RefSeq" id="XP_025347768.1">
    <property type="nucleotide sequence ID" value="XM_025492487.1"/>
</dbReference>
<dbReference type="STRING" id="1684307.A0A316U711"/>
<dbReference type="PANTHER" id="PTHR28605:SF1">
    <property type="entry name" value="CHROMOSOME TRANSMISSION FIDELITY FACTOR 8"/>
    <property type="match status" value="1"/>
</dbReference>
<keyword evidence="9" id="KW-1185">Reference proteome</keyword>
<dbReference type="GO" id="GO:0003677">
    <property type="term" value="F:DNA binding"/>
    <property type="evidence" value="ECO:0007669"/>
    <property type="project" value="UniProtKB-KW"/>
</dbReference>
<dbReference type="GeneID" id="37014221"/>
<evidence type="ECO:0000313" key="9">
    <source>
        <dbReference type="Proteomes" id="UP000245942"/>
    </source>
</evidence>
<feature type="compositionally biased region" description="Polar residues" evidence="7">
    <location>
        <begin position="319"/>
        <end position="343"/>
    </location>
</feature>
<evidence type="ECO:0000256" key="6">
    <source>
        <dbReference type="ARBA" id="ARBA00038447"/>
    </source>
</evidence>
<dbReference type="AlphaFoldDB" id="A0A316U711"/>
<evidence type="ECO:0000256" key="7">
    <source>
        <dbReference type="SAM" id="MobiDB-lite"/>
    </source>
</evidence>
<dbReference type="Proteomes" id="UP000245942">
    <property type="component" value="Unassembled WGS sequence"/>
</dbReference>
<evidence type="ECO:0000256" key="2">
    <source>
        <dbReference type="ARBA" id="ARBA00022705"/>
    </source>
</evidence>
<keyword evidence="4" id="KW-0539">Nucleus</keyword>
<keyword evidence="2" id="KW-0235">DNA replication</keyword>
<dbReference type="InterPro" id="IPR018607">
    <property type="entry name" value="Ctf8"/>
</dbReference>
<comment type="subcellular location">
    <subcellularLocation>
        <location evidence="1">Nucleus</location>
    </subcellularLocation>
</comment>
<protein>
    <submittedName>
        <fullName evidence="8">Uncharacterized protein</fullName>
    </submittedName>
</protein>
<gene>
    <name evidence="8" type="ORF">BCV69DRAFT_282821</name>
</gene>
<keyword evidence="3" id="KW-0238">DNA-binding</keyword>
<organism evidence="8 9">
    <name type="scientific">Pseudomicrostroma glucosiphilum</name>
    <dbReference type="NCBI Taxonomy" id="1684307"/>
    <lineage>
        <taxon>Eukaryota</taxon>
        <taxon>Fungi</taxon>
        <taxon>Dikarya</taxon>
        <taxon>Basidiomycota</taxon>
        <taxon>Ustilaginomycotina</taxon>
        <taxon>Exobasidiomycetes</taxon>
        <taxon>Microstromatales</taxon>
        <taxon>Microstromatales incertae sedis</taxon>
        <taxon>Pseudomicrostroma</taxon>
    </lineage>
</organism>
<feature type="region of interest" description="Disordered" evidence="7">
    <location>
        <begin position="136"/>
        <end position="355"/>
    </location>
</feature>
<name>A0A316U711_9BASI</name>
<proteinExistence type="inferred from homology"/>
<feature type="compositionally biased region" description="Pro residues" evidence="7">
    <location>
        <begin position="271"/>
        <end position="280"/>
    </location>
</feature>
<dbReference type="GO" id="GO:0006260">
    <property type="term" value="P:DNA replication"/>
    <property type="evidence" value="ECO:0007669"/>
    <property type="project" value="UniProtKB-KW"/>
</dbReference>
<dbReference type="OrthoDB" id="121932at2759"/>
<evidence type="ECO:0000256" key="1">
    <source>
        <dbReference type="ARBA" id="ARBA00004123"/>
    </source>
</evidence>
<feature type="compositionally biased region" description="Low complexity" evidence="7">
    <location>
        <begin position="73"/>
        <end position="84"/>
    </location>
</feature>
<accession>A0A316U711</accession>